<name>A0A101CCZ3_9FLAO</name>
<evidence type="ECO:0000313" key="4">
    <source>
        <dbReference type="Proteomes" id="UP000054388"/>
    </source>
</evidence>
<keyword evidence="1" id="KW-0472">Membrane</keyword>
<evidence type="ECO:0000313" key="3">
    <source>
        <dbReference type="EMBL" id="KUJ53903.1"/>
    </source>
</evidence>
<dbReference type="EMBL" id="LMAI01000021">
    <property type="protein sequence ID" value="KUJ53903.1"/>
    <property type="molecule type" value="Genomic_DNA"/>
</dbReference>
<dbReference type="Proteomes" id="UP000054388">
    <property type="component" value="Unassembled WGS sequence"/>
</dbReference>
<dbReference type="InterPro" id="IPR014001">
    <property type="entry name" value="Helicase_ATP-bd"/>
</dbReference>
<gene>
    <name evidence="3" type="ORF">AR686_18280</name>
</gene>
<organism evidence="3 4">
    <name type="scientific">Chryseobacterium aquaticum subsp. greenlandense</name>
    <dbReference type="NCBI Taxonomy" id="345663"/>
    <lineage>
        <taxon>Bacteria</taxon>
        <taxon>Pseudomonadati</taxon>
        <taxon>Bacteroidota</taxon>
        <taxon>Flavobacteriia</taxon>
        <taxon>Flavobacteriales</taxon>
        <taxon>Weeksellaceae</taxon>
        <taxon>Chryseobacterium group</taxon>
        <taxon>Chryseobacterium</taxon>
    </lineage>
</organism>
<dbReference type="GO" id="GO:0016787">
    <property type="term" value="F:hydrolase activity"/>
    <property type="evidence" value="ECO:0007669"/>
    <property type="project" value="InterPro"/>
</dbReference>
<comment type="caution">
    <text evidence="3">The sequence shown here is derived from an EMBL/GenBank/DDBJ whole genome shotgun (WGS) entry which is preliminary data.</text>
</comment>
<dbReference type="PROSITE" id="PS51192">
    <property type="entry name" value="HELICASE_ATP_BIND_1"/>
    <property type="match status" value="1"/>
</dbReference>
<dbReference type="RefSeq" id="WP_059138017.1">
    <property type="nucleotide sequence ID" value="NZ_LMAI01000021.1"/>
</dbReference>
<dbReference type="Pfam" id="PF04851">
    <property type="entry name" value="ResIII"/>
    <property type="match status" value="1"/>
</dbReference>
<dbReference type="InterPro" id="IPR050742">
    <property type="entry name" value="Helicase_Restrict-Modif_Enz"/>
</dbReference>
<keyword evidence="1" id="KW-0812">Transmembrane</keyword>
<dbReference type="PANTHER" id="PTHR47396">
    <property type="entry name" value="TYPE I RESTRICTION ENZYME ECOKI R PROTEIN"/>
    <property type="match status" value="1"/>
</dbReference>
<feature type="transmembrane region" description="Helical" evidence="1">
    <location>
        <begin position="714"/>
        <end position="734"/>
    </location>
</feature>
<accession>A0A101CCZ3</accession>
<protein>
    <recommendedName>
        <fullName evidence="2">Helicase ATP-binding domain-containing protein</fullName>
    </recommendedName>
</protein>
<feature type="transmembrane region" description="Helical" evidence="1">
    <location>
        <begin position="674"/>
        <end position="694"/>
    </location>
</feature>
<evidence type="ECO:0000256" key="1">
    <source>
        <dbReference type="SAM" id="Phobius"/>
    </source>
</evidence>
<proteinExistence type="predicted"/>
<keyword evidence="1" id="KW-1133">Transmembrane helix</keyword>
<dbReference type="GO" id="GO:0003677">
    <property type="term" value="F:DNA binding"/>
    <property type="evidence" value="ECO:0007669"/>
    <property type="project" value="InterPro"/>
</dbReference>
<feature type="domain" description="Helicase ATP-binding" evidence="2">
    <location>
        <begin position="25"/>
        <end position="201"/>
    </location>
</feature>
<sequence length="898" mass="104627">MNSFPSGTRFKYSWRKYQKNFLDHADDYLMDNHIHIVAPPGSGKTVLGLEIMLKLNQPTLIVAPTLAIRNQWIHRFCELFLNVEVTPEWISTDIKNPKFVTVTTYQGIHAACNNVKESEIEDENFTEECSVVMISELVKNLKKQKIKTFILDEAHHLKNVWWKSLMDLKKEINPTIVALTATPPFDVSGAEWQKYIQLNGAVNVEISVPELMIEGDLCPHQDLVYFTLPTKKEKHKIENYYNHANDFFEEIKADKVLLHALENHPVYKNPEQYLDWIYENLSSYTSGLVYLNLRGKKIADIHFKIVGDQQKFVPHFDFFWLEELIDFYLFVDEIYFEQFTEHRTNLENKLRRHGFLEKKMVSFLNNKNLSQIFNSSIGKLQGIKEIVDFEYSVLKEDLKMVILTDFIKKEFLANTLQNNFELDKIGAIPIFEKLRRENFDQKKIGVLTGSIVIIPKSSKDIFDEFCRKKGILNISVSEISYDKDYILVNITDQVRHNIVHIITEIFQSGEIQVLIGTKSLLGEGWDAPKMNSLILASFVSSFVLSNQMRGRVIRTDKDNPQKTGNIWHLVCFDEKSENGGQDFDILRKRFKTFVGVSNSDHPSIENNFERLNIKIIEDKKEFSLINLQTFSFAKDRKTLSKRWNTALDKGNLLIEEMKIPIESMRKNEEMKMNYLKKMIGSFSGIMVSTVFAFFYEVISEVVKSLDDIHSMDGFFRVSLFAGFIGIIIYGGKFFRATKQYLKYKNIAKNLELIGSVVLKNLINEKIIHTPAEKLKIVTSSDVFKNSVCHLEGGSNYEKSQFIQTLQEFIAPVDNPRYLLEQKDTFFFMKKSSYFTVPEIFAKNKKSAEFFRKSWSETFGNSDLIFTRTIEGRKILLQLRFQTLMKKNLRIEHIHKWTR</sequence>
<dbReference type="InterPro" id="IPR006935">
    <property type="entry name" value="Helicase/UvrB_N"/>
</dbReference>
<dbReference type="GO" id="GO:0005829">
    <property type="term" value="C:cytosol"/>
    <property type="evidence" value="ECO:0007669"/>
    <property type="project" value="TreeGrafter"/>
</dbReference>
<dbReference type="SMART" id="SM00487">
    <property type="entry name" value="DEXDc"/>
    <property type="match status" value="1"/>
</dbReference>
<dbReference type="Gene3D" id="3.40.50.300">
    <property type="entry name" value="P-loop containing nucleotide triphosphate hydrolases"/>
    <property type="match status" value="2"/>
</dbReference>
<dbReference type="PANTHER" id="PTHR47396:SF1">
    <property type="entry name" value="ATP-DEPENDENT HELICASE IRC3-RELATED"/>
    <property type="match status" value="1"/>
</dbReference>
<dbReference type="SUPFAM" id="SSF52540">
    <property type="entry name" value="P-loop containing nucleoside triphosphate hydrolases"/>
    <property type="match status" value="2"/>
</dbReference>
<evidence type="ECO:0000259" key="2">
    <source>
        <dbReference type="PROSITE" id="PS51192"/>
    </source>
</evidence>
<reference evidence="3 4" key="1">
    <citation type="submission" date="2015-10" db="EMBL/GenBank/DDBJ databases">
        <title>Genome sequence of Chryseobacterium greenlandense.</title>
        <authorList>
            <person name="Newman J."/>
            <person name="Fischer K."/>
            <person name="Miller J."/>
        </authorList>
    </citation>
    <scope>NUCLEOTIDE SEQUENCE [LARGE SCALE GENOMIC DNA]</scope>
    <source>
        <strain evidence="3 4">UMB34</strain>
    </source>
</reference>
<dbReference type="InterPro" id="IPR027417">
    <property type="entry name" value="P-loop_NTPase"/>
</dbReference>
<dbReference type="AlphaFoldDB" id="A0A101CCZ3"/>
<dbReference type="GO" id="GO:0005524">
    <property type="term" value="F:ATP binding"/>
    <property type="evidence" value="ECO:0007669"/>
    <property type="project" value="InterPro"/>
</dbReference>
<dbReference type="CDD" id="cd18785">
    <property type="entry name" value="SF2_C"/>
    <property type="match status" value="1"/>
</dbReference>